<evidence type="ECO:0000259" key="2">
    <source>
        <dbReference type="Pfam" id="PF10077"/>
    </source>
</evidence>
<dbReference type="Pfam" id="PF10077">
    <property type="entry name" value="DUF2314"/>
    <property type="match status" value="1"/>
</dbReference>
<protein>
    <submittedName>
        <fullName evidence="3">DUF2314 domain-containing protein</fullName>
    </submittedName>
</protein>
<accession>A0ABU5APQ6</accession>
<comment type="caution">
    <text evidence="3">The sequence shown here is derived from an EMBL/GenBank/DDBJ whole genome shotgun (WGS) entry which is preliminary data.</text>
</comment>
<evidence type="ECO:0000256" key="1">
    <source>
        <dbReference type="SAM" id="Phobius"/>
    </source>
</evidence>
<keyword evidence="1" id="KW-1133">Transmembrane helix</keyword>
<reference evidence="3 4" key="1">
    <citation type="submission" date="2023-08" db="EMBL/GenBank/DDBJ databases">
        <title>Implementing the SeqCode for naming new Mesorhizobium species isolated from Vachellia karroo root nodules.</title>
        <authorList>
            <person name="Van Lill M."/>
        </authorList>
    </citation>
    <scope>NUCLEOTIDE SEQUENCE [LARGE SCALE GENOMIC DNA]</scope>
    <source>
        <strain evidence="3 4">VK4B</strain>
    </source>
</reference>
<sequence>MRNPVLAIVFVAAVGYGFFNALGHGRSDKPMAIPAAAPGASQTAPRAMTENVVAYSTEDKAMQAAKNKGHSTLPRFHELMAAGTPGTYTVKFPLTQNGATEHIWMQLTGLGDGTFIGLLADEPVNGTKYKMGDRMTVAEADVEDWMVKNGGEVYGGYTVRQAFADMPKEQAAKYGITFKD</sequence>
<name>A0ABU5APQ6_9HYPH</name>
<gene>
    <name evidence="3" type="ORF">RFM23_16740</name>
</gene>
<dbReference type="InterPro" id="IPR018756">
    <property type="entry name" value="DUF2314"/>
</dbReference>
<proteinExistence type="predicted"/>
<feature type="domain" description="DUF2314" evidence="2">
    <location>
        <begin position="59"/>
        <end position="174"/>
    </location>
</feature>
<evidence type="ECO:0000313" key="3">
    <source>
        <dbReference type="EMBL" id="MDX8539268.1"/>
    </source>
</evidence>
<dbReference type="Proteomes" id="UP001276564">
    <property type="component" value="Unassembled WGS sequence"/>
</dbReference>
<organism evidence="3 4">
    <name type="scientific">Mesorhizobium abyssinicae</name>
    <dbReference type="NCBI Taxonomy" id="1209958"/>
    <lineage>
        <taxon>Bacteria</taxon>
        <taxon>Pseudomonadati</taxon>
        <taxon>Pseudomonadota</taxon>
        <taxon>Alphaproteobacteria</taxon>
        <taxon>Hyphomicrobiales</taxon>
        <taxon>Phyllobacteriaceae</taxon>
        <taxon>Mesorhizobium</taxon>
    </lineage>
</organism>
<keyword evidence="4" id="KW-1185">Reference proteome</keyword>
<evidence type="ECO:0000313" key="4">
    <source>
        <dbReference type="Proteomes" id="UP001276564"/>
    </source>
</evidence>
<keyword evidence="1" id="KW-0472">Membrane</keyword>
<keyword evidence="1" id="KW-0812">Transmembrane</keyword>
<dbReference type="RefSeq" id="WP_127287014.1">
    <property type="nucleotide sequence ID" value="NZ_JAVIIP010000008.1"/>
</dbReference>
<dbReference type="EMBL" id="JAVIIP010000008">
    <property type="protein sequence ID" value="MDX8539268.1"/>
    <property type="molecule type" value="Genomic_DNA"/>
</dbReference>
<feature type="transmembrane region" description="Helical" evidence="1">
    <location>
        <begin position="6"/>
        <end position="23"/>
    </location>
</feature>